<evidence type="ECO:0000313" key="5">
    <source>
        <dbReference type="EMBL" id="SPJ72737.1"/>
    </source>
</evidence>
<evidence type="ECO:0000259" key="4">
    <source>
        <dbReference type="PROSITE" id="PS51194"/>
    </source>
</evidence>
<comment type="catalytic activity">
    <reaction evidence="2">
        <text>Couples ATP hydrolysis with the unwinding of duplex DNA by translocating in the 3'-5' direction.</text>
        <dbReference type="EC" id="5.6.2.4"/>
    </reaction>
</comment>
<dbReference type="InterPro" id="IPR001650">
    <property type="entry name" value="Helicase_C-like"/>
</dbReference>
<dbReference type="PANTHER" id="PTHR13710">
    <property type="entry name" value="DNA HELICASE RECQ FAMILY MEMBER"/>
    <property type="match status" value="1"/>
</dbReference>
<feature type="domain" description="Helicase C-terminal" evidence="4">
    <location>
        <begin position="125"/>
        <end position="316"/>
    </location>
</feature>
<dbReference type="EC" id="5.6.2.4" evidence="3"/>
<dbReference type="GO" id="GO:0005694">
    <property type="term" value="C:chromosome"/>
    <property type="evidence" value="ECO:0007669"/>
    <property type="project" value="TreeGrafter"/>
</dbReference>
<dbReference type="GO" id="GO:0000724">
    <property type="term" value="P:double-strand break repair via homologous recombination"/>
    <property type="evidence" value="ECO:0007669"/>
    <property type="project" value="TreeGrafter"/>
</dbReference>
<dbReference type="GO" id="GO:0043138">
    <property type="term" value="F:3'-5' DNA helicase activity"/>
    <property type="evidence" value="ECO:0007669"/>
    <property type="project" value="UniProtKB-EC"/>
</dbReference>
<dbReference type="PANTHER" id="PTHR13710:SF154">
    <property type="entry name" value="RECQ HELICASE, PUTATIVE (AFU_ORTHOLOGUE AFUA_6G14720)-RELATED"/>
    <property type="match status" value="1"/>
</dbReference>
<evidence type="ECO:0000313" key="6">
    <source>
        <dbReference type="Proteomes" id="UP001187734"/>
    </source>
</evidence>
<reference evidence="5" key="1">
    <citation type="submission" date="2018-03" db="EMBL/GenBank/DDBJ databases">
        <authorList>
            <person name="Guldener U."/>
        </authorList>
    </citation>
    <scope>NUCLEOTIDE SEQUENCE</scope>
</reference>
<gene>
    <name evidence="5" type="ORF">FTOL_02466</name>
</gene>
<dbReference type="PROSITE" id="PS51194">
    <property type="entry name" value="HELICASE_CTER"/>
    <property type="match status" value="1"/>
</dbReference>
<name>A0AAE8SEL4_9HYPO</name>
<comment type="caution">
    <text evidence="5">The sequence shown here is derived from an EMBL/GenBank/DDBJ whole genome shotgun (WGS) entry which is preliminary data.</text>
</comment>
<dbReference type="GO" id="GO:0005737">
    <property type="term" value="C:cytoplasm"/>
    <property type="evidence" value="ECO:0007669"/>
    <property type="project" value="TreeGrafter"/>
</dbReference>
<evidence type="ECO:0000256" key="2">
    <source>
        <dbReference type="ARBA" id="ARBA00034617"/>
    </source>
</evidence>
<dbReference type="GO" id="GO:0009378">
    <property type="term" value="F:four-way junction helicase activity"/>
    <property type="evidence" value="ECO:0007669"/>
    <property type="project" value="TreeGrafter"/>
</dbReference>
<comment type="similarity">
    <text evidence="1">Belongs to the helicase family. RecQ subfamily.</text>
</comment>
<organism evidence="5 6">
    <name type="scientific">Fusarium torulosum</name>
    <dbReference type="NCBI Taxonomy" id="33205"/>
    <lineage>
        <taxon>Eukaryota</taxon>
        <taxon>Fungi</taxon>
        <taxon>Dikarya</taxon>
        <taxon>Ascomycota</taxon>
        <taxon>Pezizomycotina</taxon>
        <taxon>Sordariomycetes</taxon>
        <taxon>Hypocreomycetidae</taxon>
        <taxon>Hypocreales</taxon>
        <taxon>Nectriaceae</taxon>
        <taxon>Fusarium</taxon>
    </lineage>
</organism>
<dbReference type="AlphaFoldDB" id="A0AAE8SEL4"/>
<dbReference type="SMART" id="SM00490">
    <property type="entry name" value="HELICc"/>
    <property type="match status" value="1"/>
</dbReference>
<dbReference type="Gene3D" id="3.40.50.300">
    <property type="entry name" value="P-loop containing nucleotide triphosphate hydrolases"/>
    <property type="match status" value="2"/>
</dbReference>
<evidence type="ECO:0000256" key="1">
    <source>
        <dbReference type="ARBA" id="ARBA00005446"/>
    </source>
</evidence>
<sequence length="336" mass="37501">MNKSPVVVVMGIGTGKSLCFMLPPASCPGGLTMKLKISYAEWRSDRVPGDVSIVFIIPESAMTKRFLDFLELRRVMAKVDRIVVDKCHTIIEGCLMFRPKLCELGTLVLVGLQMVYLTAMLPPADETAFFTMVNTRRKDVIIIRAKTIRRNVAYSVRLVTITTAEEAIAAVIDQDHHLLPAGGGDGGSGRELGCDAYHREIDTRDGKAERLKFWMSGTKREQYGDGRVIVATNALGLGIDVPDIRAVVHVEMLYRMVDYKQQSGRVGRDRQRSEAIVIRLDAQDSSKRPRPLMAEHAAMDSYIRGDVYRRVILDSIMDGRSNREGCEKGEEGYDVC</sequence>
<dbReference type="SUPFAM" id="SSF52540">
    <property type="entry name" value="P-loop containing nucleoside triphosphate hydrolases"/>
    <property type="match status" value="1"/>
</dbReference>
<dbReference type="EMBL" id="ONZP01000076">
    <property type="protein sequence ID" value="SPJ72737.1"/>
    <property type="molecule type" value="Genomic_DNA"/>
</dbReference>
<dbReference type="Pfam" id="PF00271">
    <property type="entry name" value="Helicase_C"/>
    <property type="match status" value="1"/>
</dbReference>
<evidence type="ECO:0000256" key="3">
    <source>
        <dbReference type="ARBA" id="ARBA00034808"/>
    </source>
</evidence>
<protein>
    <recommendedName>
        <fullName evidence="3">DNA 3'-5' helicase</fullName>
        <ecNumber evidence="3">5.6.2.4</ecNumber>
    </recommendedName>
</protein>
<dbReference type="InterPro" id="IPR027417">
    <property type="entry name" value="P-loop_NTPase"/>
</dbReference>
<keyword evidence="6" id="KW-1185">Reference proteome</keyword>
<dbReference type="Proteomes" id="UP001187734">
    <property type="component" value="Unassembled WGS sequence"/>
</dbReference>
<proteinExistence type="inferred from homology"/>
<accession>A0AAE8SEL4</accession>